<evidence type="ECO:0000256" key="1">
    <source>
        <dbReference type="SAM" id="SignalP"/>
    </source>
</evidence>
<evidence type="ECO:0000313" key="3">
    <source>
        <dbReference type="Proteomes" id="UP000198824"/>
    </source>
</evidence>
<accession>A0A1I6JK34</accession>
<dbReference type="RefSeq" id="WP_093309854.1">
    <property type="nucleotide sequence ID" value="NZ_FOZG01000001.1"/>
</dbReference>
<protein>
    <recommendedName>
        <fullName evidence="4">DUF1318 domain-containing protein</fullName>
    </recommendedName>
</protein>
<feature type="signal peptide" evidence="1">
    <location>
        <begin position="1"/>
        <end position="22"/>
    </location>
</feature>
<feature type="chain" id="PRO_5011493684" description="DUF1318 domain-containing protein" evidence="1">
    <location>
        <begin position="23"/>
        <end position="124"/>
    </location>
</feature>
<gene>
    <name evidence="2" type="ORF">SAMN05192580_0378</name>
</gene>
<dbReference type="InterPro" id="IPR008309">
    <property type="entry name" value="YdbL"/>
</dbReference>
<dbReference type="Pfam" id="PF07027">
    <property type="entry name" value="DUF1318"/>
    <property type="match status" value="1"/>
</dbReference>
<organism evidence="2 3">
    <name type="scientific">Sphingomonas jatrophae</name>
    <dbReference type="NCBI Taxonomy" id="1166337"/>
    <lineage>
        <taxon>Bacteria</taxon>
        <taxon>Pseudomonadati</taxon>
        <taxon>Pseudomonadota</taxon>
        <taxon>Alphaproteobacteria</taxon>
        <taxon>Sphingomonadales</taxon>
        <taxon>Sphingomonadaceae</taxon>
        <taxon>Sphingomonas</taxon>
    </lineage>
</organism>
<reference evidence="2 3" key="1">
    <citation type="submission" date="2016-10" db="EMBL/GenBank/DDBJ databases">
        <authorList>
            <person name="de Groot N.N."/>
        </authorList>
    </citation>
    <scope>NUCLEOTIDE SEQUENCE [LARGE SCALE GENOMIC DNA]</scope>
    <source>
        <strain evidence="2 3">S5-249</strain>
    </source>
</reference>
<sequence length="124" mass="12284">MTRFSFGLAVAAVALAAGAAWAQDDGAIAAAKSAGIVGEQADGYLGFAKAAPADVKAAVDAVNIKRRQIYTDIAGRQGATVQEVAAARGCDQLAKRVAAGQPYNAGAGWQVKGAGPIALPAVCG</sequence>
<dbReference type="Proteomes" id="UP000198824">
    <property type="component" value="Unassembled WGS sequence"/>
</dbReference>
<proteinExistence type="predicted"/>
<dbReference type="OrthoDB" id="7474881at2"/>
<keyword evidence="1" id="KW-0732">Signal</keyword>
<dbReference type="STRING" id="1166337.SAMN05192580_0378"/>
<evidence type="ECO:0008006" key="4">
    <source>
        <dbReference type="Google" id="ProtNLM"/>
    </source>
</evidence>
<keyword evidence="3" id="KW-1185">Reference proteome</keyword>
<name>A0A1I6JK34_9SPHN</name>
<dbReference type="AlphaFoldDB" id="A0A1I6JK34"/>
<evidence type="ECO:0000313" key="2">
    <source>
        <dbReference type="EMBL" id="SFR79305.1"/>
    </source>
</evidence>
<dbReference type="EMBL" id="FOZG01000001">
    <property type="protein sequence ID" value="SFR79305.1"/>
    <property type="molecule type" value="Genomic_DNA"/>
</dbReference>